<dbReference type="SUPFAM" id="SSF49879">
    <property type="entry name" value="SMAD/FHA domain"/>
    <property type="match status" value="1"/>
</dbReference>
<comment type="caution">
    <text evidence="9">The sequence shown here is derived from an EMBL/GenBank/DDBJ whole genome shotgun (WGS) entry which is preliminary data.</text>
</comment>
<keyword evidence="10" id="KW-1185">Reference proteome</keyword>
<accession>A0A7K3W038</accession>
<keyword evidence="2 4" id="KW-0547">Nucleotide-binding</keyword>
<dbReference type="PANTHER" id="PTHR22683">
    <property type="entry name" value="SPORULATION PROTEIN RELATED"/>
    <property type="match status" value="1"/>
</dbReference>
<dbReference type="SMART" id="SM00382">
    <property type="entry name" value="AAA"/>
    <property type="match status" value="3"/>
</dbReference>
<evidence type="ECO:0000256" key="2">
    <source>
        <dbReference type="ARBA" id="ARBA00022741"/>
    </source>
</evidence>
<dbReference type="GO" id="GO:0003677">
    <property type="term" value="F:DNA binding"/>
    <property type="evidence" value="ECO:0007669"/>
    <property type="project" value="InterPro"/>
</dbReference>
<feature type="domain" description="FtsK" evidence="8">
    <location>
        <begin position="632"/>
        <end position="817"/>
    </location>
</feature>
<feature type="region of interest" description="Disordered" evidence="5">
    <location>
        <begin position="189"/>
        <end position="219"/>
    </location>
</feature>
<dbReference type="CDD" id="cd01127">
    <property type="entry name" value="TrwB_TraG_TraD_VirD4"/>
    <property type="match status" value="1"/>
</dbReference>
<evidence type="ECO:0000256" key="4">
    <source>
        <dbReference type="PROSITE-ProRule" id="PRU00289"/>
    </source>
</evidence>
<keyword evidence="6" id="KW-0472">Membrane</keyword>
<dbReference type="PROSITE" id="PS50901">
    <property type="entry name" value="FTSK"/>
    <property type="match status" value="2"/>
</dbReference>
<dbReference type="InterPro" id="IPR003593">
    <property type="entry name" value="AAA+_ATPase"/>
</dbReference>
<keyword evidence="6" id="KW-0812">Transmembrane</keyword>
<dbReference type="CDD" id="cd00060">
    <property type="entry name" value="FHA"/>
    <property type="match status" value="1"/>
</dbReference>
<dbReference type="Proteomes" id="UP000470246">
    <property type="component" value="Unassembled WGS sequence"/>
</dbReference>
<name>A0A7K3W038_9ACTN</name>
<feature type="binding site" evidence="4">
    <location>
        <begin position="650"/>
        <end position="657"/>
    </location>
    <ligand>
        <name>ATP</name>
        <dbReference type="ChEBI" id="CHEBI:30616"/>
    </ligand>
</feature>
<keyword evidence="6" id="KW-1133">Transmembrane helix</keyword>
<dbReference type="PROSITE" id="PS50006">
    <property type="entry name" value="FHA_DOMAIN"/>
    <property type="match status" value="1"/>
</dbReference>
<dbReference type="SMART" id="SM00240">
    <property type="entry name" value="FHA"/>
    <property type="match status" value="1"/>
</dbReference>
<evidence type="ECO:0000256" key="3">
    <source>
        <dbReference type="ARBA" id="ARBA00022840"/>
    </source>
</evidence>
<feature type="domain" description="FHA" evidence="7">
    <location>
        <begin position="117"/>
        <end position="166"/>
    </location>
</feature>
<proteinExistence type="predicted"/>
<dbReference type="InterPro" id="IPR032030">
    <property type="entry name" value="YscD_cytoplasmic_dom"/>
</dbReference>
<dbReference type="PANTHER" id="PTHR22683:SF1">
    <property type="entry name" value="TYPE VII SECRETION SYSTEM PROTEIN ESSC"/>
    <property type="match status" value="1"/>
</dbReference>
<dbReference type="Gene3D" id="2.60.200.20">
    <property type="match status" value="1"/>
</dbReference>
<evidence type="ECO:0000259" key="7">
    <source>
        <dbReference type="PROSITE" id="PS50006"/>
    </source>
</evidence>
<feature type="region of interest" description="Disordered" evidence="5">
    <location>
        <begin position="454"/>
        <end position="487"/>
    </location>
</feature>
<feature type="binding site" evidence="4">
    <location>
        <begin position="972"/>
        <end position="979"/>
    </location>
    <ligand>
        <name>ATP</name>
        <dbReference type="ChEBI" id="CHEBI:30616"/>
    </ligand>
</feature>
<dbReference type="GO" id="GO:0005524">
    <property type="term" value="F:ATP binding"/>
    <property type="evidence" value="ECO:0007669"/>
    <property type="project" value="UniProtKB-UniRule"/>
</dbReference>
<reference evidence="9 10" key="1">
    <citation type="submission" date="2020-02" db="EMBL/GenBank/DDBJ databases">
        <title>Geodermatophilus sabuli CPCC 205279 I12A-02694.</title>
        <authorList>
            <person name="Jiang Z."/>
        </authorList>
    </citation>
    <scope>NUCLEOTIDE SEQUENCE [LARGE SCALE GENOMIC DNA]</scope>
    <source>
        <strain evidence="9 10">I12A-02694</strain>
    </source>
</reference>
<dbReference type="InterPro" id="IPR000253">
    <property type="entry name" value="FHA_dom"/>
</dbReference>
<evidence type="ECO:0000313" key="10">
    <source>
        <dbReference type="Proteomes" id="UP000470246"/>
    </source>
</evidence>
<dbReference type="Pfam" id="PF16697">
    <property type="entry name" value="Yop-YscD_cpl"/>
    <property type="match status" value="1"/>
</dbReference>
<feature type="domain" description="FtsK" evidence="8">
    <location>
        <begin position="955"/>
        <end position="1133"/>
    </location>
</feature>
<feature type="transmembrane region" description="Helical" evidence="6">
    <location>
        <begin position="261"/>
        <end position="279"/>
    </location>
</feature>
<feature type="region of interest" description="Disordered" evidence="5">
    <location>
        <begin position="608"/>
        <end position="628"/>
    </location>
</feature>
<evidence type="ECO:0000259" key="8">
    <source>
        <dbReference type="PROSITE" id="PS50901"/>
    </source>
</evidence>
<dbReference type="RefSeq" id="WP_163480463.1">
    <property type="nucleotide sequence ID" value="NZ_JAAGWF010000007.1"/>
</dbReference>
<dbReference type="InterPro" id="IPR027417">
    <property type="entry name" value="P-loop_NTPase"/>
</dbReference>
<evidence type="ECO:0000256" key="1">
    <source>
        <dbReference type="ARBA" id="ARBA00022553"/>
    </source>
</evidence>
<dbReference type="Pfam" id="PF01580">
    <property type="entry name" value="FtsK_SpoIIIE"/>
    <property type="match status" value="2"/>
</dbReference>
<dbReference type="InterPro" id="IPR002543">
    <property type="entry name" value="FtsK_dom"/>
</dbReference>
<sequence>MAPLPGPPPSTPRCWTLVTSGGALDVEITASDAATLDPVLSALAPALELPSAELWSGSSRLTGDLPLADPALAHGAVLGLGGPAPRHGGGIRSGALELHVVGGPAAGSTLPLERGRHVVGRGATATLRLTDPDVSRRHVLLEVGAGDLTVTDLGSTNGTVLAGEPLHDRPRPWRAHEVLRLGASALRTTGPGDAPAVVEPTTGGRVRLRPQPRLGPSRPAVEVALPGGPPAPPRRRLAWVAVVLPAIAGVTFAWVLDAPHFLFFALLSPVVAVGTWLSDRWSGRRSGRRAAAAHAAAVADARCLLDEAVAADVRAAEAAQPDLAALATAARRRSASLWQRGRGDADALAVRVGAGPDTSRVVAVHPDGRRVPEPVDHLPVVVELAATGGLGVVGPRSHALGVLAGVVTQLTALHAPGEVDLVLLTTRERLRDWAWLRWLPHLAPSSVHVRTDGTVDDAAGSAPSEWSTSLVSRRQAGTPGSAGSGGGGGAPGWVVVVVDQPLGSRSAAALRQARAVGVVVLMTAPAVAALPLAVDAVLELTGETGSAGTLRRSGAADRTGLVVDRVPPQVAGCFARDLAPLAPATTGTSLPRRVRLLDLGRDGVDVAADGSTSGSWSRDRTTLRTTLGRGTGGPVTVDLCRQGPHALVAGTTGSGKSELLQTLIAGLALSHPPDRCSFLLIDYKGGAAFAEAAGLPHTVGLLTDLDGATTARALRSLTAELIRRETLLAVHGAPDLGSLPDGVALSRLVIVVDEFAGLAEELPSFVAGLVGIAQRGRSLGVHLVLATQRPSGVVSPEIRANCTLRICLRTTDDADSRDVLGTPHAALLPVDVPGRAYLRAGAGPPVLFQVARVATVASDHPGTATRARPWRWPEPPDDGAAVEVSHGDSDLARLVSALRRVASRSNVEPPHRPWCPVLPDVVRAERLGGDEGQRGGRPAGRLRVGIVDRPEAQAQEPLELDLRRGGGWLAVGGPRSGRTTFLQTVLAETVALSPADVHVHVLDHGGGALAAVAAGLPHTGTAVGADDPLRTVRLLDRLAQEVAARRTGTDAEPAPKVVLLVDGLESVSAQLDDADPSRGSAALLRLVRDGAAAGLTCLLTADRAVPGGRVAGAVSTRLVLPLADRADYATAGLAPRAVPDHRPPGRALLGEAGVECQLALPRPLPPASSWAGVVVRPRPLSIPELPAAPVLPLSHQDTAGPGLRLPIGPGGDEGTVLEVELSRTGGLLAAGGPGSGRRTALAAFARHLSTAGVPVLEVTGGLPPTAEPEARWTRVSGADHDGWRAWRAALDGSPGVVLVSDHGAVADSPVLAALGTGEASEGLVLLVGGTAGELASGYRGPVMALRRRRSGLLLCPGPGDADLLGIRLPRTPVPQRPGSGWLVTAGIAQRVQVARRAPAGAGGPRTGSAEAAG</sequence>
<protein>
    <submittedName>
        <fullName evidence="9">FHA domain-containing protein</fullName>
    </submittedName>
</protein>
<dbReference type="InterPro" id="IPR008984">
    <property type="entry name" value="SMAD_FHA_dom_sf"/>
</dbReference>
<evidence type="ECO:0000313" key="9">
    <source>
        <dbReference type="EMBL" id="NEK57267.1"/>
    </source>
</evidence>
<keyword evidence="1" id="KW-0597">Phosphoprotein</keyword>
<keyword evidence="3 4" id="KW-0067">ATP-binding</keyword>
<dbReference type="EMBL" id="JAAGWF010000007">
    <property type="protein sequence ID" value="NEK57267.1"/>
    <property type="molecule type" value="Genomic_DNA"/>
</dbReference>
<organism evidence="9 10">
    <name type="scientific">Geodermatophilus sabuli</name>
    <dbReference type="NCBI Taxonomy" id="1564158"/>
    <lineage>
        <taxon>Bacteria</taxon>
        <taxon>Bacillati</taxon>
        <taxon>Actinomycetota</taxon>
        <taxon>Actinomycetes</taxon>
        <taxon>Geodermatophilales</taxon>
        <taxon>Geodermatophilaceae</taxon>
        <taxon>Geodermatophilus</taxon>
    </lineage>
</organism>
<feature type="transmembrane region" description="Helical" evidence="6">
    <location>
        <begin position="237"/>
        <end position="255"/>
    </location>
</feature>
<dbReference type="Gene3D" id="3.40.50.300">
    <property type="entry name" value="P-loop containing nucleotide triphosphate hydrolases"/>
    <property type="match status" value="3"/>
</dbReference>
<evidence type="ECO:0000256" key="6">
    <source>
        <dbReference type="SAM" id="Phobius"/>
    </source>
</evidence>
<gene>
    <name evidence="9" type="ORF">GCU56_05185</name>
</gene>
<dbReference type="SUPFAM" id="SSF52540">
    <property type="entry name" value="P-loop containing nucleoside triphosphate hydrolases"/>
    <property type="match status" value="2"/>
</dbReference>
<dbReference type="InterPro" id="IPR050206">
    <property type="entry name" value="FtsK/SpoIIIE/SftA"/>
</dbReference>
<evidence type="ECO:0000256" key="5">
    <source>
        <dbReference type="SAM" id="MobiDB-lite"/>
    </source>
</evidence>